<dbReference type="PANTHER" id="PTHR14490">
    <property type="entry name" value="ZINC FINGER, ZZ TYPE"/>
    <property type="match status" value="1"/>
</dbReference>
<feature type="compositionally biased region" description="Acidic residues" evidence="3">
    <location>
        <begin position="382"/>
        <end position="395"/>
    </location>
</feature>
<accession>A0AAV5VAB9</accession>
<dbReference type="InterPro" id="IPR024626">
    <property type="entry name" value="Kri1-like_C"/>
</dbReference>
<feature type="domain" description="Kri1-like C-terminal" evidence="4">
    <location>
        <begin position="269"/>
        <end position="356"/>
    </location>
</feature>
<feature type="compositionally biased region" description="Acidic residues" evidence="3">
    <location>
        <begin position="179"/>
        <end position="193"/>
    </location>
</feature>
<dbReference type="Proteomes" id="UP001432322">
    <property type="component" value="Unassembled WGS sequence"/>
</dbReference>
<evidence type="ECO:0000256" key="2">
    <source>
        <dbReference type="ARBA" id="ARBA00017294"/>
    </source>
</evidence>
<feature type="compositionally biased region" description="Basic residues" evidence="3">
    <location>
        <begin position="400"/>
        <end position="411"/>
    </location>
</feature>
<dbReference type="Pfam" id="PF05178">
    <property type="entry name" value="Kri1"/>
    <property type="match status" value="1"/>
</dbReference>
<feature type="region of interest" description="Disordered" evidence="3">
    <location>
        <begin position="366"/>
        <end position="479"/>
    </location>
</feature>
<evidence type="ECO:0000256" key="3">
    <source>
        <dbReference type="SAM" id="MobiDB-lite"/>
    </source>
</evidence>
<feature type="compositionally biased region" description="Basic and acidic residues" evidence="3">
    <location>
        <begin position="446"/>
        <end position="470"/>
    </location>
</feature>
<organism evidence="5 6">
    <name type="scientific">Pristionchus fissidentatus</name>
    <dbReference type="NCBI Taxonomy" id="1538716"/>
    <lineage>
        <taxon>Eukaryota</taxon>
        <taxon>Metazoa</taxon>
        <taxon>Ecdysozoa</taxon>
        <taxon>Nematoda</taxon>
        <taxon>Chromadorea</taxon>
        <taxon>Rhabditida</taxon>
        <taxon>Rhabditina</taxon>
        <taxon>Diplogasteromorpha</taxon>
        <taxon>Diplogasteroidea</taxon>
        <taxon>Neodiplogasteridae</taxon>
        <taxon>Pristionchus</taxon>
    </lineage>
</organism>
<evidence type="ECO:0000313" key="6">
    <source>
        <dbReference type="Proteomes" id="UP001432322"/>
    </source>
</evidence>
<feature type="compositionally biased region" description="Basic residues" evidence="3">
    <location>
        <begin position="436"/>
        <end position="445"/>
    </location>
</feature>
<keyword evidence="6" id="KW-1185">Reference proteome</keyword>
<feature type="compositionally biased region" description="Basic and acidic residues" evidence="3">
    <location>
        <begin position="422"/>
        <end position="435"/>
    </location>
</feature>
<feature type="region of interest" description="Disordered" evidence="3">
    <location>
        <begin position="161"/>
        <end position="249"/>
    </location>
</feature>
<evidence type="ECO:0000256" key="1">
    <source>
        <dbReference type="ARBA" id="ARBA00007473"/>
    </source>
</evidence>
<dbReference type="EMBL" id="BTSY01000002">
    <property type="protein sequence ID" value="GMT16582.1"/>
    <property type="molecule type" value="Genomic_DNA"/>
</dbReference>
<dbReference type="GO" id="GO:0030686">
    <property type="term" value="C:90S preribosome"/>
    <property type="evidence" value="ECO:0007669"/>
    <property type="project" value="TreeGrafter"/>
</dbReference>
<feature type="compositionally biased region" description="Basic and acidic residues" evidence="3">
    <location>
        <begin position="220"/>
        <end position="242"/>
    </location>
</feature>
<dbReference type="GO" id="GO:0005730">
    <property type="term" value="C:nucleolus"/>
    <property type="evidence" value="ECO:0007669"/>
    <property type="project" value="TreeGrafter"/>
</dbReference>
<name>A0AAV5VAB9_9BILA</name>
<comment type="similarity">
    <text evidence="1">Belongs to the KRI1 family.</text>
</comment>
<protein>
    <recommendedName>
        <fullName evidence="2">Protein KRI1 homolog</fullName>
    </recommendedName>
</protein>
<dbReference type="GO" id="GO:0000447">
    <property type="term" value="P:endonucleolytic cleavage in ITS1 to separate SSU-rRNA from 5.8S rRNA and LSU-rRNA from tricistronic rRNA transcript (SSU-rRNA, 5.8S rRNA, LSU-rRNA)"/>
    <property type="evidence" value="ECO:0007669"/>
    <property type="project" value="TreeGrafter"/>
</dbReference>
<dbReference type="InterPro" id="IPR018034">
    <property type="entry name" value="Kri1"/>
</dbReference>
<evidence type="ECO:0000259" key="4">
    <source>
        <dbReference type="Pfam" id="PF12936"/>
    </source>
</evidence>
<evidence type="ECO:0000313" key="5">
    <source>
        <dbReference type="EMBL" id="GMT16582.1"/>
    </source>
</evidence>
<comment type="caution">
    <text evidence="5">The sequence shown here is derived from an EMBL/GenBank/DDBJ whole genome shotgun (WGS) entry which is preliminary data.</text>
</comment>
<gene>
    <name evidence="5" type="ORF">PFISCL1PPCAC_7879</name>
</gene>
<proteinExistence type="inferred from homology"/>
<dbReference type="AlphaFoldDB" id="A0AAV5VAB9"/>
<reference evidence="5" key="1">
    <citation type="submission" date="2023-10" db="EMBL/GenBank/DDBJ databases">
        <title>Genome assembly of Pristionchus species.</title>
        <authorList>
            <person name="Yoshida K."/>
            <person name="Sommer R.J."/>
        </authorList>
    </citation>
    <scope>NUCLEOTIDE SEQUENCE</scope>
    <source>
        <strain evidence="5">RS5133</strain>
    </source>
</reference>
<feature type="non-terminal residue" evidence="5">
    <location>
        <position position="519"/>
    </location>
</feature>
<feature type="compositionally biased region" description="Acidic residues" evidence="3">
    <location>
        <begin position="203"/>
        <end position="212"/>
    </location>
</feature>
<dbReference type="PANTHER" id="PTHR14490:SF5">
    <property type="entry name" value="PROTEIN KRI1 HOMOLOG"/>
    <property type="match status" value="1"/>
</dbReference>
<dbReference type="Pfam" id="PF12936">
    <property type="entry name" value="Kri1_C"/>
    <property type="match status" value="1"/>
</dbReference>
<sequence length="519" mass="60819">MDDEEKFLRDYILNKKYDTDSGKAHIPSYDEIVGGATLEEDEEEEEKGREYERKYNFRFEEPDQEFIKQYPRTVVESVREGVNAKRKEKRDDYKERKTREKEEKKAEIKQLKRAKKSEIEKKLEKLKKMAGDEIALSMEDLEGDFDPKEYDKRMQELFSSSYYDVPVEEEGEKPVFSDLSDDEFDGDSSDDYDGMTVRGGKDADDDDSEGEEGAPTTSKVVEKKPKKAFEAARDELRKDKESTRRRRRRNEAFVAAVKRDKPVFDPKEKTFEEYFNEYYALDYEDIIGDTRTKFKYRAVPANSFGLSTEEIMAAEDRQLNAWASLKKAVAYRTDKEETYDINAYKRKGADEAKKRRILSIDFGGKKSKKLKEEEEAAKEAEEKGEEGGEEGETAENGEGKKKRRNRKKNKNKKEEGEENGGEGEKEKTEEAEKYKFNRPSRRRRITEKERRGAEAERRTRVKEENGENKEKKKKTFNRKRRMDQVDVGVSDDRLLAYGINVKKFKGKKLYGKKKEAKEE</sequence>
<feature type="region of interest" description="Disordered" evidence="3">
    <location>
        <begin position="80"/>
        <end position="111"/>
    </location>
</feature>